<evidence type="ECO:0000256" key="1">
    <source>
        <dbReference type="SAM" id="MobiDB-lite"/>
    </source>
</evidence>
<protein>
    <submittedName>
        <fullName evidence="2">Uncharacterized protein</fullName>
    </submittedName>
</protein>
<reference evidence="2" key="1">
    <citation type="submission" date="2023-10" db="EMBL/GenBank/DDBJ databases">
        <title>Genome assembly of Pristionchus species.</title>
        <authorList>
            <person name="Yoshida K."/>
            <person name="Sommer R.J."/>
        </authorList>
    </citation>
    <scope>NUCLEOTIDE SEQUENCE</scope>
    <source>
        <strain evidence="2">RS5133</strain>
    </source>
</reference>
<feature type="compositionally biased region" description="Basic and acidic residues" evidence="1">
    <location>
        <begin position="317"/>
        <end position="326"/>
    </location>
</feature>
<feature type="compositionally biased region" description="Gly residues" evidence="1">
    <location>
        <begin position="359"/>
        <end position="373"/>
    </location>
</feature>
<feature type="region of interest" description="Disordered" evidence="1">
    <location>
        <begin position="316"/>
        <end position="373"/>
    </location>
</feature>
<dbReference type="Proteomes" id="UP001432322">
    <property type="component" value="Unassembled WGS sequence"/>
</dbReference>
<name>A0AAV5VX96_9BILA</name>
<feature type="region of interest" description="Disordered" evidence="1">
    <location>
        <begin position="132"/>
        <end position="162"/>
    </location>
</feature>
<accession>A0AAV5VX96</accession>
<feature type="non-terminal residue" evidence="2">
    <location>
        <position position="1"/>
    </location>
</feature>
<proteinExistence type="predicted"/>
<sequence length="373" mass="41876">TFGDVNISIPIFKEVNNAFEAVKGSALDKRRRVTFFLELECHPNRNFYTRKKEKVVKPRYWDDEVEYGSFYDKYPGDSSGRAPRGDVLAKVEKVIETYKKFAANRIEAVINGNIDEIKEYCDFLEIDTTKKEKEKKKRGLEEDDGEMEEEREEDMEREENEEIVEVDGVSEDNVQVETDELIEVEEIPEYDVPENEHQLAAQVHSRIEESMQGGGIPHARQQKVHVDTGYDREGQGMTRGLGRGLNDNKIGFGRGEFGADMAKFPKEYGSGGEETPGYGSRHGGKIGMGGGEDRVHMERTKDGYGSRVEGATGMRYGFRDERREGEGTISGGMEMESRTALGQRIDQPNPLMMTPQGQFGSGYGSGGQAQAGF</sequence>
<comment type="caution">
    <text evidence="2">The sequence shown here is derived from an EMBL/GenBank/DDBJ whole genome shotgun (WGS) entry which is preliminary data.</text>
</comment>
<dbReference type="AlphaFoldDB" id="A0AAV5VX96"/>
<feature type="compositionally biased region" description="Acidic residues" evidence="1">
    <location>
        <begin position="141"/>
        <end position="162"/>
    </location>
</feature>
<dbReference type="EMBL" id="BTSY01000004">
    <property type="protein sequence ID" value="GMT24247.1"/>
    <property type="molecule type" value="Genomic_DNA"/>
</dbReference>
<feature type="region of interest" description="Disordered" evidence="1">
    <location>
        <begin position="268"/>
        <end position="292"/>
    </location>
</feature>
<keyword evidence="3" id="KW-1185">Reference proteome</keyword>
<feature type="non-terminal residue" evidence="2">
    <location>
        <position position="373"/>
    </location>
</feature>
<gene>
    <name evidence="2" type="ORF">PFISCL1PPCAC_15544</name>
</gene>
<organism evidence="2 3">
    <name type="scientific">Pristionchus fissidentatus</name>
    <dbReference type="NCBI Taxonomy" id="1538716"/>
    <lineage>
        <taxon>Eukaryota</taxon>
        <taxon>Metazoa</taxon>
        <taxon>Ecdysozoa</taxon>
        <taxon>Nematoda</taxon>
        <taxon>Chromadorea</taxon>
        <taxon>Rhabditida</taxon>
        <taxon>Rhabditina</taxon>
        <taxon>Diplogasteromorpha</taxon>
        <taxon>Diplogasteroidea</taxon>
        <taxon>Neodiplogasteridae</taxon>
        <taxon>Pristionchus</taxon>
    </lineage>
</organism>
<evidence type="ECO:0000313" key="3">
    <source>
        <dbReference type="Proteomes" id="UP001432322"/>
    </source>
</evidence>
<evidence type="ECO:0000313" key="2">
    <source>
        <dbReference type="EMBL" id="GMT24247.1"/>
    </source>
</evidence>